<feature type="domain" description="Small ribosomal subunit protein mS23 conserved" evidence="7">
    <location>
        <begin position="2"/>
        <end position="124"/>
    </location>
</feature>
<dbReference type="GO" id="GO:0005840">
    <property type="term" value="C:ribosome"/>
    <property type="evidence" value="ECO:0007669"/>
    <property type="project" value="UniProtKB-KW"/>
</dbReference>
<evidence type="ECO:0000256" key="5">
    <source>
        <dbReference type="ARBA" id="ARBA00023274"/>
    </source>
</evidence>
<dbReference type="InterPro" id="IPR019520">
    <property type="entry name" value="Ribosomal_mS23_met"/>
</dbReference>
<dbReference type="AlphaFoldDB" id="A0A210PRM5"/>
<sequence length="196" mass="22794">MAGSRTERIRSIFQRCQRLMGAGGLPESEKPLWYDVYAAFPPKVEPLYKRPVPTKVVRNILYPEDLIRAKYFKEIYDTDLVDLRNEQETTTSQKFIDKYFELRENDRNNPDLFAATVEALKDDGIKLTTWQEREKVTQIYKGTEHPSRKPSYTAEEVFGELTITREKQSAGSKDNKMDDMEIDNLAADLFDSKPKL</sequence>
<dbReference type="InterPro" id="IPR023611">
    <property type="entry name" value="mS23_dom_met"/>
</dbReference>
<evidence type="ECO:0000259" key="7">
    <source>
        <dbReference type="Pfam" id="PF10484"/>
    </source>
</evidence>
<proteinExistence type="inferred from homology"/>
<name>A0A210PRM5_MIZYE</name>
<evidence type="ECO:0000256" key="6">
    <source>
        <dbReference type="ARBA" id="ARBA00035137"/>
    </source>
</evidence>
<gene>
    <name evidence="8" type="ORF">KP79_PYT16209</name>
</gene>
<protein>
    <recommendedName>
        <fullName evidence="6">Small ribosomal subunit protein mS23</fullName>
    </recommendedName>
</protein>
<evidence type="ECO:0000256" key="2">
    <source>
        <dbReference type="ARBA" id="ARBA00009864"/>
    </source>
</evidence>
<dbReference type="OrthoDB" id="10012356at2759"/>
<evidence type="ECO:0000256" key="4">
    <source>
        <dbReference type="ARBA" id="ARBA00023128"/>
    </source>
</evidence>
<dbReference type="Proteomes" id="UP000242188">
    <property type="component" value="Unassembled WGS sequence"/>
</dbReference>
<dbReference type="GO" id="GO:0005739">
    <property type="term" value="C:mitochondrion"/>
    <property type="evidence" value="ECO:0007669"/>
    <property type="project" value="InterPro"/>
</dbReference>
<keyword evidence="3 8" id="KW-0689">Ribosomal protein</keyword>
<dbReference type="CDD" id="cd23701">
    <property type="entry name" value="At1g26750"/>
    <property type="match status" value="1"/>
</dbReference>
<organism evidence="8 9">
    <name type="scientific">Mizuhopecten yessoensis</name>
    <name type="common">Japanese scallop</name>
    <name type="synonym">Patinopecten yessoensis</name>
    <dbReference type="NCBI Taxonomy" id="6573"/>
    <lineage>
        <taxon>Eukaryota</taxon>
        <taxon>Metazoa</taxon>
        <taxon>Spiralia</taxon>
        <taxon>Lophotrochozoa</taxon>
        <taxon>Mollusca</taxon>
        <taxon>Bivalvia</taxon>
        <taxon>Autobranchia</taxon>
        <taxon>Pteriomorphia</taxon>
        <taxon>Pectinida</taxon>
        <taxon>Pectinoidea</taxon>
        <taxon>Pectinidae</taxon>
        <taxon>Mizuhopecten</taxon>
    </lineage>
</organism>
<dbReference type="PANTHER" id="PTHR15925">
    <property type="entry name" value="MITOCHONDRIAL RIBOSOMAL PROTEIN S23"/>
    <property type="match status" value="1"/>
</dbReference>
<dbReference type="PANTHER" id="PTHR15925:SF2">
    <property type="entry name" value="SMALL RIBOSOMAL SUBUNIT PROTEIN MS23"/>
    <property type="match status" value="1"/>
</dbReference>
<evidence type="ECO:0000313" key="8">
    <source>
        <dbReference type="EMBL" id="OWF39140.1"/>
    </source>
</evidence>
<comment type="caution">
    <text evidence="8">The sequence shown here is derived from an EMBL/GenBank/DDBJ whole genome shotgun (WGS) entry which is preliminary data.</text>
</comment>
<reference evidence="8 9" key="1">
    <citation type="journal article" date="2017" name="Nat. Ecol. Evol.">
        <title>Scallop genome provides insights into evolution of bilaterian karyotype and development.</title>
        <authorList>
            <person name="Wang S."/>
            <person name="Zhang J."/>
            <person name="Jiao W."/>
            <person name="Li J."/>
            <person name="Xun X."/>
            <person name="Sun Y."/>
            <person name="Guo X."/>
            <person name="Huan P."/>
            <person name="Dong B."/>
            <person name="Zhang L."/>
            <person name="Hu X."/>
            <person name="Sun X."/>
            <person name="Wang J."/>
            <person name="Zhao C."/>
            <person name="Wang Y."/>
            <person name="Wang D."/>
            <person name="Huang X."/>
            <person name="Wang R."/>
            <person name="Lv J."/>
            <person name="Li Y."/>
            <person name="Zhang Z."/>
            <person name="Liu B."/>
            <person name="Lu W."/>
            <person name="Hui Y."/>
            <person name="Liang J."/>
            <person name="Zhou Z."/>
            <person name="Hou R."/>
            <person name="Li X."/>
            <person name="Liu Y."/>
            <person name="Li H."/>
            <person name="Ning X."/>
            <person name="Lin Y."/>
            <person name="Zhao L."/>
            <person name="Xing Q."/>
            <person name="Dou J."/>
            <person name="Li Y."/>
            <person name="Mao J."/>
            <person name="Guo H."/>
            <person name="Dou H."/>
            <person name="Li T."/>
            <person name="Mu C."/>
            <person name="Jiang W."/>
            <person name="Fu Q."/>
            <person name="Fu X."/>
            <person name="Miao Y."/>
            <person name="Liu J."/>
            <person name="Yu Q."/>
            <person name="Li R."/>
            <person name="Liao H."/>
            <person name="Li X."/>
            <person name="Kong Y."/>
            <person name="Jiang Z."/>
            <person name="Chourrout D."/>
            <person name="Li R."/>
            <person name="Bao Z."/>
        </authorList>
    </citation>
    <scope>NUCLEOTIDE SEQUENCE [LARGE SCALE GENOMIC DNA]</scope>
    <source>
        <strain evidence="8 9">PY_sf001</strain>
    </source>
</reference>
<keyword evidence="4" id="KW-0496">Mitochondrion</keyword>
<evidence type="ECO:0000256" key="1">
    <source>
        <dbReference type="ARBA" id="ARBA00004173"/>
    </source>
</evidence>
<evidence type="ECO:0000313" key="9">
    <source>
        <dbReference type="Proteomes" id="UP000242188"/>
    </source>
</evidence>
<comment type="similarity">
    <text evidence="2">Belongs to the mitochondrion-specific ribosomal protein mS23 family.</text>
</comment>
<keyword evidence="9" id="KW-1185">Reference proteome</keyword>
<dbReference type="InterPro" id="IPR059242">
    <property type="entry name" value="mS23_dom"/>
</dbReference>
<dbReference type="GO" id="GO:0006412">
    <property type="term" value="P:translation"/>
    <property type="evidence" value="ECO:0007669"/>
    <property type="project" value="InterPro"/>
</dbReference>
<evidence type="ECO:0000256" key="3">
    <source>
        <dbReference type="ARBA" id="ARBA00022980"/>
    </source>
</evidence>
<accession>A0A210PRM5</accession>
<keyword evidence="5" id="KW-0687">Ribonucleoprotein</keyword>
<dbReference type="STRING" id="6573.A0A210PRM5"/>
<dbReference type="Pfam" id="PF10484">
    <property type="entry name" value="MRP-S23"/>
    <property type="match status" value="1"/>
</dbReference>
<dbReference type="EMBL" id="NEDP02005541">
    <property type="protein sequence ID" value="OWF39140.1"/>
    <property type="molecule type" value="Genomic_DNA"/>
</dbReference>
<dbReference type="GO" id="GO:0003735">
    <property type="term" value="F:structural constituent of ribosome"/>
    <property type="evidence" value="ECO:0007669"/>
    <property type="project" value="InterPro"/>
</dbReference>
<comment type="subcellular location">
    <subcellularLocation>
        <location evidence="1">Mitochondrion</location>
    </subcellularLocation>
</comment>